<dbReference type="InterPro" id="IPR007269">
    <property type="entry name" value="ICMT_MeTrfase"/>
</dbReference>
<comment type="subcellular location">
    <subcellularLocation>
        <location evidence="1">Membrane</location>
        <topology evidence="1">Multi-pass membrane protein</topology>
    </subcellularLocation>
</comment>
<accession>A0A7V1PUI2</accession>
<feature type="transmembrane region" description="Helical" evidence="5">
    <location>
        <begin position="28"/>
        <end position="47"/>
    </location>
</feature>
<reference evidence="6" key="1">
    <citation type="journal article" date="2020" name="mSystems">
        <title>Genome- and Community-Level Interaction Insights into Carbon Utilization and Element Cycling Functions of Hydrothermarchaeota in Hydrothermal Sediment.</title>
        <authorList>
            <person name="Zhou Z."/>
            <person name="Liu Y."/>
            <person name="Xu W."/>
            <person name="Pan J."/>
            <person name="Luo Z.H."/>
            <person name="Li M."/>
        </authorList>
    </citation>
    <scope>NUCLEOTIDE SEQUENCE [LARGE SCALE GENOMIC DNA]</scope>
    <source>
        <strain evidence="6">HyVt-456</strain>
    </source>
</reference>
<sequence>MVYVFFQFAFLFAIFFYLDYSRLGPVSLILIVAGGAWGVWAIFTIGWDRVNILPDVKKTTVFTRHGPYRYTRHPMYSALIFAGLGAV</sequence>
<name>A0A7V1PUI2_CALAY</name>
<keyword evidence="2 5" id="KW-0812">Transmembrane</keyword>
<gene>
    <name evidence="6" type="ORF">ENJ10_07485</name>
</gene>
<dbReference type="EMBL" id="DRLD01000206">
    <property type="protein sequence ID" value="HED10515.1"/>
    <property type="molecule type" value="Genomic_DNA"/>
</dbReference>
<evidence type="ECO:0000256" key="2">
    <source>
        <dbReference type="ARBA" id="ARBA00022692"/>
    </source>
</evidence>
<dbReference type="GO" id="GO:0004671">
    <property type="term" value="F:protein C-terminal S-isoprenylcysteine carboxyl O-methyltransferase activity"/>
    <property type="evidence" value="ECO:0007669"/>
    <property type="project" value="InterPro"/>
</dbReference>
<evidence type="ECO:0000313" key="6">
    <source>
        <dbReference type="EMBL" id="HED10515.1"/>
    </source>
</evidence>
<comment type="caution">
    <text evidence="6">The sequence shown here is derived from an EMBL/GenBank/DDBJ whole genome shotgun (WGS) entry which is preliminary data.</text>
</comment>
<evidence type="ECO:0008006" key="7">
    <source>
        <dbReference type="Google" id="ProtNLM"/>
    </source>
</evidence>
<proteinExistence type="predicted"/>
<organism evidence="6">
    <name type="scientific">Caldithrix abyssi</name>
    <dbReference type="NCBI Taxonomy" id="187145"/>
    <lineage>
        <taxon>Bacteria</taxon>
        <taxon>Pseudomonadati</taxon>
        <taxon>Calditrichota</taxon>
        <taxon>Calditrichia</taxon>
        <taxon>Calditrichales</taxon>
        <taxon>Calditrichaceae</taxon>
        <taxon>Caldithrix</taxon>
    </lineage>
</organism>
<dbReference type="Proteomes" id="UP000886005">
    <property type="component" value="Unassembled WGS sequence"/>
</dbReference>
<evidence type="ECO:0000256" key="4">
    <source>
        <dbReference type="ARBA" id="ARBA00023136"/>
    </source>
</evidence>
<evidence type="ECO:0000256" key="3">
    <source>
        <dbReference type="ARBA" id="ARBA00022989"/>
    </source>
</evidence>
<dbReference type="Pfam" id="PF04140">
    <property type="entry name" value="ICMT"/>
    <property type="match status" value="1"/>
</dbReference>
<dbReference type="GO" id="GO:0016020">
    <property type="term" value="C:membrane"/>
    <property type="evidence" value="ECO:0007669"/>
    <property type="project" value="UniProtKB-SubCell"/>
</dbReference>
<protein>
    <recommendedName>
        <fullName evidence="7">Isoprenylcysteine carboxylmethyltransferase family protein</fullName>
    </recommendedName>
</protein>
<feature type="non-terminal residue" evidence="6">
    <location>
        <position position="87"/>
    </location>
</feature>
<dbReference type="AlphaFoldDB" id="A0A7V1PUI2"/>
<evidence type="ECO:0000256" key="5">
    <source>
        <dbReference type="SAM" id="Phobius"/>
    </source>
</evidence>
<feature type="transmembrane region" description="Helical" evidence="5">
    <location>
        <begin position="6"/>
        <end position="21"/>
    </location>
</feature>
<keyword evidence="4 5" id="KW-0472">Membrane</keyword>
<evidence type="ECO:0000256" key="1">
    <source>
        <dbReference type="ARBA" id="ARBA00004141"/>
    </source>
</evidence>
<dbReference type="Gene3D" id="1.20.120.1630">
    <property type="match status" value="1"/>
</dbReference>
<keyword evidence="3 5" id="KW-1133">Transmembrane helix</keyword>